<reference evidence="7" key="2">
    <citation type="submission" date="2012-11" db="EMBL/GenBank/DDBJ databases">
        <authorList>
            <person name="Kuo A."/>
            <person name="Curtis B.A."/>
            <person name="Tanifuji G."/>
            <person name="Burki F."/>
            <person name="Gruber A."/>
            <person name="Irimia M."/>
            <person name="Maruyama S."/>
            <person name="Arias M.C."/>
            <person name="Ball S.G."/>
            <person name="Gile G.H."/>
            <person name="Hirakawa Y."/>
            <person name="Hopkins J.F."/>
            <person name="Rensing S.A."/>
            <person name="Schmutz J."/>
            <person name="Symeonidi A."/>
            <person name="Elias M."/>
            <person name="Eveleigh R.J."/>
            <person name="Herman E.K."/>
            <person name="Klute M.J."/>
            <person name="Nakayama T."/>
            <person name="Obornik M."/>
            <person name="Reyes-Prieto A."/>
            <person name="Armbrust E.V."/>
            <person name="Aves S.J."/>
            <person name="Beiko R.G."/>
            <person name="Coutinho P."/>
            <person name="Dacks J.B."/>
            <person name="Durnford D.G."/>
            <person name="Fast N.M."/>
            <person name="Green B.R."/>
            <person name="Grisdale C."/>
            <person name="Hempe F."/>
            <person name="Henrissat B."/>
            <person name="Hoppner M.P."/>
            <person name="Ishida K.-I."/>
            <person name="Kim E."/>
            <person name="Koreny L."/>
            <person name="Kroth P.G."/>
            <person name="Liu Y."/>
            <person name="Malik S.-B."/>
            <person name="Maier U.G."/>
            <person name="McRose D."/>
            <person name="Mock T."/>
            <person name="Neilson J.A."/>
            <person name="Onodera N.T."/>
            <person name="Poole A.M."/>
            <person name="Pritham E.J."/>
            <person name="Richards T.A."/>
            <person name="Rocap G."/>
            <person name="Roy S.W."/>
            <person name="Sarai C."/>
            <person name="Schaack S."/>
            <person name="Shirato S."/>
            <person name="Slamovits C.H."/>
            <person name="Spencer D.F."/>
            <person name="Suzuki S."/>
            <person name="Worden A.Z."/>
            <person name="Zauner S."/>
            <person name="Barry K."/>
            <person name="Bell C."/>
            <person name="Bharti A.K."/>
            <person name="Crow J.A."/>
            <person name="Grimwood J."/>
            <person name="Kramer R."/>
            <person name="Lindquist E."/>
            <person name="Lucas S."/>
            <person name="Salamov A."/>
            <person name="McFadden G.I."/>
            <person name="Lane C.E."/>
            <person name="Keeling P.J."/>
            <person name="Gray M.W."/>
            <person name="Grigoriev I.V."/>
            <person name="Archibald J.M."/>
        </authorList>
    </citation>
    <scope>NUCLEOTIDE SEQUENCE</scope>
    <source>
        <strain evidence="7">CCMP2712</strain>
    </source>
</reference>
<evidence type="ECO:0000259" key="4">
    <source>
        <dbReference type="PROSITE" id="PS51858"/>
    </source>
</evidence>
<dbReference type="PANTHER" id="PTHR12378:SF80">
    <property type="entry name" value="IP06716P-RELATED"/>
    <property type="match status" value="1"/>
</dbReference>
<keyword evidence="7" id="KW-1185">Reference proteome</keyword>
<proteinExistence type="inferred from homology"/>
<dbReference type="InterPro" id="IPR008580">
    <property type="entry name" value="PPPDE_dom"/>
</dbReference>
<dbReference type="PaxDb" id="55529-EKX49078"/>
<dbReference type="RefSeq" id="XP_005836058.1">
    <property type="nucleotide sequence ID" value="XM_005836001.1"/>
</dbReference>
<dbReference type="SMART" id="SM01179">
    <property type="entry name" value="DUF862"/>
    <property type="match status" value="1"/>
</dbReference>
<dbReference type="PROSITE" id="PS51858">
    <property type="entry name" value="PPPDE"/>
    <property type="match status" value="1"/>
</dbReference>
<keyword evidence="2" id="KW-0645">Protease</keyword>
<gene>
    <name evidence="5" type="ORF">GUITHDRAFT_68146</name>
</gene>
<evidence type="ECO:0000313" key="5">
    <source>
        <dbReference type="EMBL" id="EKX49078.1"/>
    </source>
</evidence>
<dbReference type="GeneID" id="17305629"/>
<feature type="domain" description="PPPDE" evidence="4">
    <location>
        <begin position="1"/>
        <end position="132"/>
    </location>
</feature>
<dbReference type="EnsemblProtists" id="EKX49078">
    <property type="protein sequence ID" value="EKX49078"/>
    <property type="gene ID" value="GUITHDRAFT_68146"/>
</dbReference>
<dbReference type="OrthoDB" id="412286at2759"/>
<comment type="similarity">
    <text evidence="1">Belongs to the DeSI family.</text>
</comment>
<dbReference type="InterPro" id="IPR042266">
    <property type="entry name" value="PPPDE_sf"/>
</dbReference>
<dbReference type="PANTHER" id="PTHR12378">
    <property type="entry name" value="DESUMOYLATING ISOPEPTIDASE"/>
    <property type="match status" value="1"/>
</dbReference>
<dbReference type="GO" id="GO:0101005">
    <property type="term" value="F:deubiquitinase activity"/>
    <property type="evidence" value="ECO:0007669"/>
    <property type="project" value="TreeGrafter"/>
</dbReference>
<reference evidence="6" key="3">
    <citation type="submission" date="2015-06" db="UniProtKB">
        <authorList>
            <consortium name="EnsemblProtists"/>
        </authorList>
    </citation>
    <scope>IDENTIFICATION</scope>
</reference>
<dbReference type="Gene3D" id="3.90.1720.30">
    <property type="entry name" value="PPPDE domains"/>
    <property type="match status" value="1"/>
</dbReference>
<dbReference type="eggNOG" id="KOG0324">
    <property type="taxonomic scope" value="Eukaryota"/>
</dbReference>
<evidence type="ECO:0000256" key="1">
    <source>
        <dbReference type="ARBA" id="ARBA00008140"/>
    </source>
</evidence>
<name>L1JKM1_GUITC</name>
<dbReference type="Proteomes" id="UP000011087">
    <property type="component" value="Unassembled WGS sequence"/>
</dbReference>
<dbReference type="STRING" id="905079.L1JKM1"/>
<feature type="non-terminal residue" evidence="5">
    <location>
        <position position="1"/>
    </location>
</feature>
<keyword evidence="3" id="KW-0378">Hydrolase</keyword>
<dbReference type="GO" id="GO:0016579">
    <property type="term" value="P:protein deubiquitination"/>
    <property type="evidence" value="ECO:0007669"/>
    <property type="project" value="TreeGrafter"/>
</dbReference>
<dbReference type="AlphaFoldDB" id="L1JKM1"/>
<reference evidence="5 7" key="1">
    <citation type="journal article" date="2012" name="Nature">
        <title>Algal genomes reveal evolutionary mosaicism and the fate of nucleomorphs.</title>
        <authorList>
            <consortium name="DOE Joint Genome Institute"/>
            <person name="Curtis B.A."/>
            <person name="Tanifuji G."/>
            <person name="Burki F."/>
            <person name="Gruber A."/>
            <person name="Irimia M."/>
            <person name="Maruyama S."/>
            <person name="Arias M.C."/>
            <person name="Ball S.G."/>
            <person name="Gile G.H."/>
            <person name="Hirakawa Y."/>
            <person name="Hopkins J.F."/>
            <person name="Kuo A."/>
            <person name="Rensing S.A."/>
            <person name="Schmutz J."/>
            <person name="Symeonidi A."/>
            <person name="Elias M."/>
            <person name="Eveleigh R.J."/>
            <person name="Herman E.K."/>
            <person name="Klute M.J."/>
            <person name="Nakayama T."/>
            <person name="Obornik M."/>
            <person name="Reyes-Prieto A."/>
            <person name="Armbrust E.V."/>
            <person name="Aves S.J."/>
            <person name="Beiko R.G."/>
            <person name="Coutinho P."/>
            <person name="Dacks J.B."/>
            <person name="Durnford D.G."/>
            <person name="Fast N.M."/>
            <person name="Green B.R."/>
            <person name="Grisdale C.J."/>
            <person name="Hempel F."/>
            <person name="Henrissat B."/>
            <person name="Hoppner M.P."/>
            <person name="Ishida K."/>
            <person name="Kim E."/>
            <person name="Koreny L."/>
            <person name="Kroth P.G."/>
            <person name="Liu Y."/>
            <person name="Malik S.B."/>
            <person name="Maier U.G."/>
            <person name="McRose D."/>
            <person name="Mock T."/>
            <person name="Neilson J.A."/>
            <person name="Onodera N.T."/>
            <person name="Poole A.M."/>
            <person name="Pritham E.J."/>
            <person name="Richards T.A."/>
            <person name="Rocap G."/>
            <person name="Roy S.W."/>
            <person name="Sarai C."/>
            <person name="Schaack S."/>
            <person name="Shirato S."/>
            <person name="Slamovits C.H."/>
            <person name="Spencer D.F."/>
            <person name="Suzuki S."/>
            <person name="Worden A.Z."/>
            <person name="Zauner S."/>
            <person name="Barry K."/>
            <person name="Bell C."/>
            <person name="Bharti A.K."/>
            <person name="Crow J.A."/>
            <person name="Grimwood J."/>
            <person name="Kramer R."/>
            <person name="Lindquist E."/>
            <person name="Lucas S."/>
            <person name="Salamov A."/>
            <person name="McFadden G.I."/>
            <person name="Lane C.E."/>
            <person name="Keeling P.J."/>
            <person name="Gray M.W."/>
            <person name="Grigoriev I.V."/>
            <person name="Archibald J.M."/>
        </authorList>
    </citation>
    <scope>NUCLEOTIDE SEQUENCE</scope>
    <source>
        <strain evidence="5 7">CCMP2712</strain>
    </source>
</reference>
<dbReference type="OMA" id="TCFEDEF"/>
<dbReference type="GO" id="GO:0006508">
    <property type="term" value="P:proteolysis"/>
    <property type="evidence" value="ECO:0007669"/>
    <property type="project" value="UniProtKB-KW"/>
</dbReference>
<protein>
    <recommendedName>
        <fullName evidence="4">PPPDE domain-containing protein</fullName>
    </recommendedName>
</protein>
<dbReference type="EMBL" id="JH992983">
    <property type="protein sequence ID" value="EKX49078.1"/>
    <property type="molecule type" value="Genomic_DNA"/>
</dbReference>
<evidence type="ECO:0000256" key="2">
    <source>
        <dbReference type="ARBA" id="ARBA00022670"/>
    </source>
</evidence>
<organism evidence="5">
    <name type="scientific">Guillardia theta (strain CCMP2712)</name>
    <name type="common">Cryptophyte</name>
    <dbReference type="NCBI Taxonomy" id="905079"/>
    <lineage>
        <taxon>Eukaryota</taxon>
        <taxon>Cryptophyceae</taxon>
        <taxon>Pyrenomonadales</taxon>
        <taxon>Geminigeraceae</taxon>
        <taxon>Guillardia</taxon>
    </lineage>
</organism>
<dbReference type="KEGG" id="gtt:GUITHDRAFT_68146"/>
<evidence type="ECO:0000256" key="3">
    <source>
        <dbReference type="ARBA" id="ARBA00022801"/>
    </source>
</evidence>
<accession>L1JKM1</accession>
<dbReference type="Pfam" id="PF05903">
    <property type="entry name" value="Peptidase_C97"/>
    <property type="match status" value="1"/>
</dbReference>
<dbReference type="HOGENOM" id="CLU_069001_5_2_1"/>
<evidence type="ECO:0000313" key="6">
    <source>
        <dbReference type="EnsemblProtists" id="EKX49078"/>
    </source>
</evidence>
<evidence type="ECO:0000313" key="7">
    <source>
        <dbReference type="Proteomes" id="UP000011087"/>
    </source>
</evidence>
<sequence length="149" mass="16851">VYLNVYSLTPLNKYLSCCGICIFHSSIEVFGVEIAFGGHANSSSGIFESKPFYQLEQIFVCYTRKTYSQLQEILAEIAPDWPGNGYDLLRRNCNHFSATLTGMLAPKFKYPNHINRIARVASSISCCLPSYIAQTEFPQFTELWEGEGR</sequence>